<dbReference type="InterPro" id="IPR038665">
    <property type="entry name" value="Voltage-dep_anion_channel_sf"/>
</dbReference>
<feature type="transmembrane region" description="Helical" evidence="10">
    <location>
        <begin position="350"/>
        <end position="372"/>
    </location>
</feature>
<evidence type="ECO:0000256" key="9">
    <source>
        <dbReference type="ARBA" id="ARBA00072906"/>
    </source>
</evidence>
<feature type="transmembrane region" description="Helical" evidence="10">
    <location>
        <begin position="135"/>
        <end position="161"/>
    </location>
</feature>
<evidence type="ECO:0000256" key="3">
    <source>
        <dbReference type="ARBA" id="ARBA00022448"/>
    </source>
</evidence>
<evidence type="ECO:0000313" key="11">
    <source>
        <dbReference type="EMBL" id="KAK1564250.1"/>
    </source>
</evidence>
<dbReference type="Pfam" id="PF03595">
    <property type="entry name" value="SLAC1"/>
    <property type="match status" value="1"/>
</dbReference>
<dbReference type="GO" id="GO:0000319">
    <property type="term" value="F:sulfite transmembrane transporter activity"/>
    <property type="evidence" value="ECO:0007669"/>
    <property type="project" value="TreeGrafter"/>
</dbReference>
<proteinExistence type="inferred from homology"/>
<reference evidence="11" key="1">
    <citation type="submission" date="2021-06" db="EMBL/GenBank/DDBJ databases">
        <title>Comparative genomics, transcriptomics and evolutionary studies reveal genomic signatures of adaptation to plant cell wall in hemibiotrophic fungi.</title>
        <authorList>
            <consortium name="DOE Joint Genome Institute"/>
            <person name="Baroncelli R."/>
            <person name="Diaz J.F."/>
            <person name="Benocci T."/>
            <person name="Peng M."/>
            <person name="Battaglia E."/>
            <person name="Haridas S."/>
            <person name="Andreopoulos W."/>
            <person name="Labutti K."/>
            <person name="Pangilinan J."/>
            <person name="Floch G.L."/>
            <person name="Makela M.R."/>
            <person name="Henrissat B."/>
            <person name="Grigoriev I.V."/>
            <person name="Crouch J.A."/>
            <person name="De Vries R.P."/>
            <person name="Sukno S.A."/>
            <person name="Thon M.R."/>
        </authorList>
    </citation>
    <scope>NUCLEOTIDE SEQUENCE</scope>
    <source>
        <strain evidence="11">CBS 125086</strain>
    </source>
</reference>
<keyword evidence="4" id="KW-1003">Cell membrane</keyword>
<dbReference type="Proteomes" id="UP001230504">
    <property type="component" value="Unassembled WGS sequence"/>
</dbReference>
<name>A0AAD8UXC4_9PEZI</name>
<evidence type="ECO:0000256" key="10">
    <source>
        <dbReference type="SAM" id="Phobius"/>
    </source>
</evidence>
<feature type="transmembrane region" description="Helical" evidence="10">
    <location>
        <begin position="239"/>
        <end position="258"/>
    </location>
</feature>
<evidence type="ECO:0000256" key="8">
    <source>
        <dbReference type="ARBA" id="ARBA00056100"/>
    </source>
</evidence>
<evidence type="ECO:0000256" key="5">
    <source>
        <dbReference type="ARBA" id="ARBA00022692"/>
    </source>
</evidence>
<feature type="transmembrane region" description="Helical" evidence="10">
    <location>
        <begin position="34"/>
        <end position="53"/>
    </location>
</feature>
<protein>
    <recommendedName>
        <fullName evidence="9">Sulfite efflux pump SSU1</fullName>
    </recommendedName>
</protein>
<evidence type="ECO:0000256" key="6">
    <source>
        <dbReference type="ARBA" id="ARBA00022989"/>
    </source>
</evidence>
<comment type="subcellular location">
    <subcellularLocation>
        <location evidence="1">Cell membrane</location>
        <topology evidence="1">Multi-pass membrane protein</topology>
    </subcellularLocation>
</comment>
<feature type="transmembrane region" description="Helical" evidence="10">
    <location>
        <begin position="59"/>
        <end position="85"/>
    </location>
</feature>
<feature type="transmembrane region" description="Helical" evidence="10">
    <location>
        <begin position="106"/>
        <end position="129"/>
    </location>
</feature>
<comment type="function">
    <text evidence="8">Sulphite efflux pump required for the secretion of sulphite as a reducing agent. In the presence of sulphite, cystine in keratin is directly cleaved to cysteine and S-sulphocysteine, and thereby, reduced proteins become accessible to hydrolysis by a variety of secreted endo- and exoproteases. Excretion of sulphite mediated by an efflux pump also represents a detoxification pathway for dermatophytes during infection of the epidermal stratum corneum, hair and nails, which are rich in cysteine.</text>
</comment>
<comment type="similarity">
    <text evidence="2">Belongs to the tellurite-resistance/dicarboxylate transporter (TDT) family.</text>
</comment>
<dbReference type="InterPro" id="IPR004695">
    <property type="entry name" value="SLAC1/Mae1/Ssu1/TehA"/>
</dbReference>
<keyword evidence="5 10" id="KW-0812">Transmembrane</keyword>
<dbReference type="InterPro" id="IPR051629">
    <property type="entry name" value="Sulfite_efflux_TDT"/>
</dbReference>
<keyword evidence="7 10" id="KW-0472">Membrane</keyword>
<comment type="caution">
    <text evidence="11">The sequence shown here is derived from an EMBL/GenBank/DDBJ whole genome shotgun (WGS) entry which is preliminary data.</text>
</comment>
<evidence type="ECO:0000256" key="2">
    <source>
        <dbReference type="ARBA" id="ARBA00008566"/>
    </source>
</evidence>
<dbReference type="PANTHER" id="PTHR31686">
    <property type="match status" value="1"/>
</dbReference>
<keyword evidence="6 10" id="KW-1133">Transmembrane helix</keyword>
<feature type="transmembrane region" description="Helical" evidence="10">
    <location>
        <begin position="202"/>
        <end position="227"/>
    </location>
</feature>
<evidence type="ECO:0000256" key="4">
    <source>
        <dbReference type="ARBA" id="ARBA00022475"/>
    </source>
</evidence>
<dbReference type="GO" id="GO:0005886">
    <property type="term" value="C:plasma membrane"/>
    <property type="evidence" value="ECO:0007669"/>
    <property type="project" value="UniProtKB-SubCell"/>
</dbReference>
<dbReference type="PANTHER" id="PTHR31686:SF1">
    <property type="entry name" value="SULFITE EFFLUX PUMP SSU1"/>
    <property type="match status" value="1"/>
</dbReference>
<dbReference type="RefSeq" id="XP_060407058.1">
    <property type="nucleotide sequence ID" value="XM_060556162.1"/>
</dbReference>
<dbReference type="CDD" id="cd09318">
    <property type="entry name" value="TDT_SSU1"/>
    <property type="match status" value="1"/>
</dbReference>
<feature type="transmembrane region" description="Helical" evidence="10">
    <location>
        <begin position="173"/>
        <end position="196"/>
    </location>
</feature>
<dbReference type="FunFam" id="1.50.10.150:FF:000004">
    <property type="entry name" value="Malic acid transporter"/>
    <property type="match status" value="1"/>
</dbReference>
<dbReference type="EMBL" id="JAHLJV010000194">
    <property type="protein sequence ID" value="KAK1564250.1"/>
    <property type="molecule type" value="Genomic_DNA"/>
</dbReference>
<dbReference type="AlphaFoldDB" id="A0AAD8UXC4"/>
<keyword evidence="12" id="KW-1185">Reference proteome</keyword>
<dbReference type="GeneID" id="85440402"/>
<dbReference type="Gene3D" id="1.50.10.150">
    <property type="entry name" value="Voltage-dependent anion channel"/>
    <property type="match status" value="1"/>
</dbReference>
<evidence type="ECO:0000256" key="1">
    <source>
        <dbReference type="ARBA" id="ARBA00004651"/>
    </source>
</evidence>
<feature type="transmembrane region" description="Helical" evidence="10">
    <location>
        <begin position="324"/>
        <end position="344"/>
    </location>
</feature>
<organism evidence="11 12">
    <name type="scientific">Colletotrichum navitas</name>
    <dbReference type="NCBI Taxonomy" id="681940"/>
    <lineage>
        <taxon>Eukaryota</taxon>
        <taxon>Fungi</taxon>
        <taxon>Dikarya</taxon>
        <taxon>Ascomycota</taxon>
        <taxon>Pezizomycotina</taxon>
        <taxon>Sordariomycetes</taxon>
        <taxon>Hypocreomycetidae</taxon>
        <taxon>Glomerellales</taxon>
        <taxon>Glomerellaceae</taxon>
        <taxon>Colletotrichum</taxon>
        <taxon>Colletotrichum graminicola species complex</taxon>
    </lineage>
</organism>
<gene>
    <name evidence="11" type="ORF">LY79DRAFT_530245</name>
</gene>
<keyword evidence="3" id="KW-0813">Transport</keyword>
<sequence>MQTRSEGSTLDGEAHSEPRKEEIGWRKIVKNFTASWFAVIMGTGIVSVLLHSLPYNATWISHGFAIAFFSLNVILFTLFTAITGLRYAMYPQIWKAMIVNPAESMFLGCFPMGFATIINMMIFICAPVWGQWVVYWAWGFWWLDAALSLTTCIMVPMVTILQHRQGLQGITAAYLLPIVPVVVASSTGGIVAEALVNPDHAFITLIASYILWGIGTCLSGTVLALYFHRLIIHGLPAKASIISVFLPIGPLGQGGFGIQQLGKVSLMILPHTSLNVTRPGATHGEEFLYFTGVFLALVMWGFGLIWLTFALISVAVTHRFPFNMTWWGLTFPLGVLATCTGLLAKDLDSVFFRVMTMIFSLLVCSLWILVAAKTAHQAISRNIFVSPAVKDLEEKQEMIKQTHQRV</sequence>
<accession>A0AAD8UXC4</accession>
<evidence type="ECO:0000313" key="12">
    <source>
        <dbReference type="Proteomes" id="UP001230504"/>
    </source>
</evidence>
<evidence type="ECO:0000256" key="7">
    <source>
        <dbReference type="ARBA" id="ARBA00023136"/>
    </source>
</evidence>
<feature type="transmembrane region" description="Helical" evidence="10">
    <location>
        <begin position="287"/>
        <end position="312"/>
    </location>
</feature>